<feature type="domain" description="Glycosyltransferase subfamily 4-like N-terminal" evidence="3">
    <location>
        <begin position="13"/>
        <end position="170"/>
    </location>
</feature>
<reference evidence="5" key="1">
    <citation type="submission" date="2016-10" db="EMBL/GenBank/DDBJ databases">
        <authorList>
            <person name="Varghese N."/>
            <person name="Submissions S."/>
        </authorList>
    </citation>
    <scope>NUCLEOTIDE SEQUENCE [LARGE SCALE GENOMIC DNA]</scope>
    <source>
        <strain evidence="5">DSM 44268</strain>
    </source>
</reference>
<dbReference type="Pfam" id="PF13692">
    <property type="entry name" value="Glyco_trans_1_4"/>
    <property type="match status" value="1"/>
</dbReference>
<proteinExistence type="predicted"/>
<dbReference type="GO" id="GO:1901137">
    <property type="term" value="P:carbohydrate derivative biosynthetic process"/>
    <property type="evidence" value="ECO:0007669"/>
    <property type="project" value="UniProtKB-ARBA"/>
</dbReference>
<dbReference type="OrthoDB" id="3646807at2"/>
<gene>
    <name evidence="4" type="ORF">SAMN05660662_2894</name>
</gene>
<keyword evidence="1" id="KW-0328">Glycosyltransferase</keyword>
<dbReference type="PANTHER" id="PTHR45947:SF3">
    <property type="entry name" value="SULFOQUINOVOSYL TRANSFERASE SQD2"/>
    <property type="match status" value="1"/>
</dbReference>
<dbReference type="GO" id="GO:0016758">
    <property type="term" value="F:hexosyltransferase activity"/>
    <property type="evidence" value="ECO:0007669"/>
    <property type="project" value="TreeGrafter"/>
</dbReference>
<dbReference type="Gene3D" id="3.40.50.2000">
    <property type="entry name" value="Glycogen Phosphorylase B"/>
    <property type="match status" value="2"/>
</dbReference>
<evidence type="ECO:0000313" key="4">
    <source>
        <dbReference type="EMBL" id="SDF64548.1"/>
    </source>
</evidence>
<dbReference type="Pfam" id="PF13439">
    <property type="entry name" value="Glyco_transf_4"/>
    <property type="match status" value="1"/>
</dbReference>
<dbReference type="EMBL" id="FNBT01000005">
    <property type="protein sequence ID" value="SDF64548.1"/>
    <property type="molecule type" value="Genomic_DNA"/>
</dbReference>
<dbReference type="STRING" id="1550231.SAMN05660662_2894"/>
<evidence type="ECO:0000259" key="3">
    <source>
        <dbReference type="Pfam" id="PF13439"/>
    </source>
</evidence>
<evidence type="ECO:0000313" key="5">
    <source>
        <dbReference type="Proteomes" id="UP000199406"/>
    </source>
</evidence>
<keyword evidence="5" id="KW-1185">Reference proteome</keyword>
<dbReference type="PANTHER" id="PTHR45947">
    <property type="entry name" value="SULFOQUINOVOSYL TRANSFERASE SQD2"/>
    <property type="match status" value="1"/>
</dbReference>
<protein>
    <submittedName>
        <fullName evidence="4">Glycosyltransferase involved in cell wall bisynthesis</fullName>
    </submittedName>
</protein>
<dbReference type="SUPFAM" id="SSF53756">
    <property type="entry name" value="UDP-Glycosyltransferase/glycogen phosphorylase"/>
    <property type="match status" value="1"/>
</dbReference>
<name>A0A1G7MRS9_9ACTN</name>
<sequence>MKVLHVITGLAAGGAEVQLRLLLQHTRHDADVVALYNAGSVAEQLRADGVRVTDLGMRSNTQVGAVLRLARLVRRGRYDVVHTHLFRAGLYGRLAARLARVPVVVATEHSLLDDQLEGRPATRAVRTLYLAAERLGQRTVAVSAAVRDNLLRWGVAADRVVTVPNGLDVDALAFDPAARTAVRADLGIPADAQVVGGVGRLHPGKRFDLLLDALAPTLGPHRHLLVVGEGEQREALTALARDRGVAPWVHLPGERPVADHLSAMDVLASPSRYETFGLAVLEALANGLPVVYRRCPALDELGERVPGAHQATDDDLRPLVDEVLGRPAQPRLLPAELRRLDVRTVAARVDDVYESPSRGRRRGR</sequence>
<evidence type="ECO:0000256" key="2">
    <source>
        <dbReference type="ARBA" id="ARBA00022679"/>
    </source>
</evidence>
<dbReference type="InterPro" id="IPR050194">
    <property type="entry name" value="Glycosyltransferase_grp1"/>
</dbReference>
<dbReference type="AlphaFoldDB" id="A0A1G7MRS9"/>
<evidence type="ECO:0000256" key="1">
    <source>
        <dbReference type="ARBA" id="ARBA00022676"/>
    </source>
</evidence>
<dbReference type="Proteomes" id="UP000199406">
    <property type="component" value="Unassembled WGS sequence"/>
</dbReference>
<accession>A0A1G7MRS9</accession>
<dbReference type="InterPro" id="IPR028098">
    <property type="entry name" value="Glyco_trans_4-like_N"/>
</dbReference>
<organism evidence="4 5">
    <name type="scientific">Blastococcus aurantiacus</name>
    <dbReference type="NCBI Taxonomy" id="1550231"/>
    <lineage>
        <taxon>Bacteria</taxon>
        <taxon>Bacillati</taxon>
        <taxon>Actinomycetota</taxon>
        <taxon>Actinomycetes</taxon>
        <taxon>Geodermatophilales</taxon>
        <taxon>Geodermatophilaceae</taxon>
        <taxon>Blastococcus</taxon>
    </lineage>
</organism>
<dbReference type="RefSeq" id="WP_091767898.1">
    <property type="nucleotide sequence ID" value="NZ_FNBT01000005.1"/>
</dbReference>
<keyword evidence="2 4" id="KW-0808">Transferase</keyword>